<evidence type="ECO:0000256" key="1">
    <source>
        <dbReference type="ARBA" id="ARBA00008609"/>
    </source>
</evidence>
<feature type="domain" description="Aminomethyltransferase C-terminal" evidence="8">
    <location>
        <begin position="290"/>
        <end position="367"/>
    </location>
</feature>
<evidence type="ECO:0000256" key="5">
    <source>
        <dbReference type="ARBA" id="ARBA00031395"/>
    </source>
</evidence>
<dbReference type="InterPro" id="IPR013977">
    <property type="entry name" value="GcvT_C"/>
</dbReference>
<dbReference type="SUPFAM" id="SSF101790">
    <property type="entry name" value="Aminomethyltransferase beta-barrel domain"/>
    <property type="match status" value="1"/>
</dbReference>
<dbReference type="RefSeq" id="WP_069520011.1">
    <property type="nucleotide sequence ID" value="NZ_FOFP01000004.1"/>
</dbReference>
<dbReference type="Pfam" id="PF01571">
    <property type="entry name" value="GCV_T"/>
    <property type="match status" value="1"/>
</dbReference>
<comment type="catalytic activity">
    <reaction evidence="6">
        <text>N(6)-[(R)-S(8)-aminomethyldihydrolipoyl]-L-lysyl-[protein] + (6S)-5,6,7,8-tetrahydrofolate = N(6)-[(R)-dihydrolipoyl]-L-lysyl-[protein] + (6R)-5,10-methylene-5,6,7,8-tetrahydrofolate + NH4(+)</text>
        <dbReference type="Rhea" id="RHEA:16945"/>
        <dbReference type="Rhea" id="RHEA-COMP:10475"/>
        <dbReference type="Rhea" id="RHEA-COMP:10492"/>
        <dbReference type="ChEBI" id="CHEBI:15636"/>
        <dbReference type="ChEBI" id="CHEBI:28938"/>
        <dbReference type="ChEBI" id="CHEBI:57453"/>
        <dbReference type="ChEBI" id="CHEBI:83100"/>
        <dbReference type="ChEBI" id="CHEBI:83143"/>
        <dbReference type="EC" id="2.1.2.10"/>
    </reaction>
</comment>
<evidence type="ECO:0000256" key="2">
    <source>
        <dbReference type="ARBA" id="ARBA00012616"/>
    </source>
</evidence>
<dbReference type="Gene3D" id="4.10.1250.10">
    <property type="entry name" value="Aminomethyltransferase fragment"/>
    <property type="match status" value="1"/>
</dbReference>
<dbReference type="EC" id="2.1.2.10" evidence="2"/>
<dbReference type="Pfam" id="PF08669">
    <property type="entry name" value="GCV_T_C"/>
    <property type="match status" value="1"/>
</dbReference>
<gene>
    <name evidence="9" type="ORF">SAMN05216600_10422</name>
</gene>
<keyword evidence="10" id="KW-1185">Reference proteome</keyword>
<dbReference type="InterPro" id="IPR029043">
    <property type="entry name" value="GcvT/YgfZ_C"/>
</dbReference>
<evidence type="ECO:0000256" key="3">
    <source>
        <dbReference type="ARBA" id="ARBA00022576"/>
    </source>
</evidence>
<dbReference type="NCBIfam" id="NF001567">
    <property type="entry name" value="PRK00389.1"/>
    <property type="match status" value="1"/>
</dbReference>
<dbReference type="NCBIfam" id="TIGR00528">
    <property type="entry name" value="gcvT"/>
    <property type="match status" value="1"/>
</dbReference>
<dbReference type="Gene3D" id="3.30.70.1400">
    <property type="entry name" value="Aminomethyltransferase beta-barrel domains"/>
    <property type="match status" value="1"/>
</dbReference>
<comment type="similarity">
    <text evidence="1">Belongs to the GcvT family.</text>
</comment>
<dbReference type="NCBIfam" id="NF010093">
    <property type="entry name" value="PRK13579.1"/>
    <property type="match status" value="1"/>
</dbReference>
<organism evidence="9 10">
    <name type="scientific">Pseudomonas cuatrocienegasensis</name>
    <dbReference type="NCBI Taxonomy" id="543360"/>
    <lineage>
        <taxon>Bacteria</taxon>
        <taxon>Pseudomonadati</taxon>
        <taxon>Pseudomonadota</taxon>
        <taxon>Gammaproteobacteria</taxon>
        <taxon>Pseudomonadales</taxon>
        <taxon>Pseudomonadaceae</taxon>
        <taxon>Pseudomonas</taxon>
    </lineage>
</organism>
<proteinExistence type="inferred from homology"/>
<dbReference type="PIRSF" id="PIRSF006487">
    <property type="entry name" value="GcvT"/>
    <property type="match status" value="1"/>
</dbReference>
<dbReference type="InterPro" id="IPR006222">
    <property type="entry name" value="GCVT_N"/>
</dbReference>
<accession>A0ABY1B7X4</accession>
<dbReference type="SUPFAM" id="SSF103025">
    <property type="entry name" value="Folate-binding domain"/>
    <property type="match status" value="1"/>
</dbReference>
<dbReference type="InterPro" id="IPR027266">
    <property type="entry name" value="TrmE/GcvT-like"/>
</dbReference>
<dbReference type="Gene3D" id="2.40.30.110">
    <property type="entry name" value="Aminomethyltransferase beta-barrel domains"/>
    <property type="match status" value="1"/>
</dbReference>
<keyword evidence="4" id="KW-0808">Transferase</keyword>
<evidence type="ECO:0000259" key="7">
    <source>
        <dbReference type="Pfam" id="PF01571"/>
    </source>
</evidence>
<evidence type="ECO:0000259" key="8">
    <source>
        <dbReference type="Pfam" id="PF08669"/>
    </source>
</evidence>
<protein>
    <recommendedName>
        <fullName evidence="2">aminomethyltransferase</fullName>
        <ecNumber evidence="2">2.1.2.10</ecNumber>
    </recommendedName>
    <alternativeName>
        <fullName evidence="5">Glycine cleavage system T protein</fullName>
    </alternativeName>
</protein>
<keyword evidence="3" id="KW-0032">Aminotransferase</keyword>
<name>A0ABY1B7X4_9PSED</name>
<dbReference type="InterPro" id="IPR006223">
    <property type="entry name" value="GcvT"/>
</dbReference>
<dbReference type="Gene3D" id="3.30.1360.120">
    <property type="entry name" value="Probable tRNA modification gtpase trme, domain 1"/>
    <property type="match status" value="1"/>
</dbReference>
<dbReference type="InterPro" id="IPR028896">
    <property type="entry name" value="GcvT/YgfZ/DmdA"/>
</dbReference>
<feature type="domain" description="GCVT N-terminal" evidence="7">
    <location>
        <begin position="11"/>
        <end position="260"/>
    </location>
</feature>
<evidence type="ECO:0000313" key="9">
    <source>
        <dbReference type="EMBL" id="SEQ18748.1"/>
    </source>
</evidence>
<evidence type="ECO:0000256" key="4">
    <source>
        <dbReference type="ARBA" id="ARBA00022679"/>
    </source>
</evidence>
<sequence>MTTETLAKTPLHALHLELGARMVPFAGYDMPVQYPLGVMKEHLHTRDAAGLFDVSHMGQILLRGSDAAAALETLVPVDILDLPVGLQRYALFTDENGGILDDLMVANLGNDTLYLVVNAACKDQDLAHLRQHIGARCEIEALFEARALLALQGPKAVEVLKRLAPEVGAMTFMQVGVIRLLGVDCFVSRSGYTGEDGFEISVPAEHAETLARSLLAEPEVEAIGLGARDSLRLEAGLCLYGHDMSTSTTPIEASLLWAMSKPRRADGVRAGGFPGAARIFAQQQEGVASKRVGLLPQERVPVREGADIVDADGAVIGRVSSGGFGPTLAAPVAMGYLQSSHVALDSEVWAMVRGKRVAMKVAKTPFVPQRYYRG</sequence>
<reference evidence="9 10" key="1">
    <citation type="submission" date="2016-10" db="EMBL/GenBank/DDBJ databases">
        <authorList>
            <person name="Varghese N."/>
            <person name="Submissions S."/>
        </authorList>
    </citation>
    <scope>NUCLEOTIDE SEQUENCE [LARGE SCALE GENOMIC DNA]</scope>
    <source>
        <strain evidence="9 10">CIP 109853</strain>
    </source>
</reference>
<dbReference type="EMBL" id="FOFP01000004">
    <property type="protein sequence ID" value="SEQ18748.1"/>
    <property type="molecule type" value="Genomic_DNA"/>
</dbReference>
<dbReference type="PANTHER" id="PTHR43757:SF2">
    <property type="entry name" value="AMINOMETHYLTRANSFERASE, MITOCHONDRIAL"/>
    <property type="match status" value="1"/>
</dbReference>
<evidence type="ECO:0000256" key="6">
    <source>
        <dbReference type="ARBA" id="ARBA00047665"/>
    </source>
</evidence>
<dbReference type="Proteomes" id="UP000198512">
    <property type="component" value="Unassembled WGS sequence"/>
</dbReference>
<dbReference type="PANTHER" id="PTHR43757">
    <property type="entry name" value="AMINOMETHYLTRANSFERASE"/>
    <property type="match status" value="1"/>
</dbReference>
<evidence type="ECO:0000313" key="10">
    <source>
        <dbReference type="Proteomes" id="UP000198512"/>
    </source>
</evidence>
<comment type="caution">
    <text evidence="9">The sequence shown here is derived from an EMBL/GenBank/DDBJ whole genome shotgun (WGS) entry which is preliminary data.</text>
</comment>